<comment type="caution">
    <text evidence="1">The sequence shown here is derived from an EMBL/GenBank/DDBJ whole genome shotgun (WGS) entry which is preliminary data.</text>
</comment>
<dbReference type="GeneID" id="87960292"/>
<protein>
    <submittedName>
        <fullName evidence="1">Uncharacterized protein</fullName>
    </submittedName>
</protein>
<accession>A0ABR0ILS8</accession>
<dbReference type="Proteomes" id="UP001323617">
    <property type="component" value="Unassembled WGS sequence"/>
</dbReference>
<organism evidence="1 2">
    <name type="scientific">Podospora pseudoanserina</name>
    <dbReference type="NCBI Taxonomy" id="2609844"/>
    <lineage>
        <taxon>Eukaryota</taxon>
        <taxon>Fungi</taxon>
        <taxon>Dikarya</taxon>
        <taxon>Ascomycota</taxon>
        <taxon>Pezizomycotina</taxon>
        <taxon>Sordariomycetes</taxon>
        <taxon>Sordariomycetidae</taxon>
        <taxon>Sordariales</taxon>
        <taxon>Podosporaceae</taxon>
        <taxon>Podospora</taxon>
    </lineage>
</organism>
<dbReference type="EMBL" id="JAFFHC010000001">
    <property type="protein sequence ID" value="KAK4681346.1"/>
    <property type="molecule type" value="Genomic_DNA"/>
</dbReference>
<name>A0ABR0ILS8_9PEZI</name>
<keyword evidence="2" id="KW-1185">Reference proteome</keyword>
<gene>
    <name evidence="1" type="ORF">QC764_0008060</name>
</gene>
<proteinExistence type="predicted"/>
<evidence type="ECO:0000313" key="1">
    <source>
        <dbReference type="EMBL" id="KAK4681346.1"/>
    </source>
</evidence>
<dbReference type="RefSeq" id="XP_062804816.1">
    <property type="nucleotide sequence ID" value="XM_062939832.1"/>
</dbReference>
<reference evidence="1 2" key="1">
    <citation type="journal article" date="2023" name="bioRxiv">
        <title>High-quality genome assemblies of four members of thePodospora anserinaspecies complex.</title>
        <authorList>
            <person name="Ament-Velasquez S.L."/>
            <person name="Vogan A.A."/>
            <person name="Wallerman O."/>
            <person name="Hartmann F."/>
            <person name="Gautier V."/>
            <person name="Silar P."/>
            <person name="Giraud T."/>
            <person name="Johannesson H."/>
        </authorList>
    </citation>
    <scope>NUCLEOTIDE SEQUENCE [LARGE SCALE GENOMIC DNA]</scope>
    <source>
        <strain evidence="1 2">CBS 124.78</strain>
    </source>
</reference>
<evidence type="ECO:0000313" key="2">
    <source>
        <dbReference type="Proteomes" id="UP001323617"/>
    </source>
</evidence>
<sequence>MPVGREGGGGGGGGGKTTWNFGWDWDGYLGKDLTPHHNQRCDSTINTSGGADTTLGSLPVYYDGATGGLPGRLMEAMITPAKIWS</sequence>